<dbReference type="SUPFAM" id="SSF101898">
    <property type="entry name" value="NHL repeat"/>
    <property type="match status" value="1"/>
</dbReference>
<reference evidence="3" key="1">
    <citation type="submission" date="2020-01" db="EMBL/GenBank/DDBJ databases">
        <authorList>
            <person name="Seo Y.L."/>
        </authorList>
    </citation>
    <scope>NUCLEOTIDE SEQUENCE</scope>
    <source>
        <strain evidence="3">R11</strain>
    </source>
</reference>
<organism evidence="3 4">
    <name type="scientific">Mucilaginibacter agri</name>
    <dbReference type="NCBI Taxonomy" id="2695265"/>
    <lineage>
        <taxon>Bacteria</taxon>
        <taxon>Pseudomonadati</taxon>
        <taxon>Bacteroidota</taxon>
        <taxon>Sphingobacteriia</taxon>
        <taxon>Sphingobacteriales</taxon>
        <taxon>Sphingobacteriaceae</taxon>
        <taxon>Mucilaginibacter</taxon>
    </lineage>
</organism>
<accession>A0A965ZDN2</accession>
<dbReference type="GO" id="GO:0005576">
    <property type="term" value="C:extracellular region"/>
    <property type="evidence" value="ECO:0007669"/>
    <property type="project" value="UniProtKB-SubCell"/>
</dbReference>
<evidence type="ECO:0000256" key="1">
    <source>
        <dbReference type="ARBA" id="ARBA00004613"/>
    </source>
</evidence>
<evidence type="ECO:0000256" key="2">
    <source>
        <dbReference type="ARBA" id="ARBA00022525"/>
    </source>
</evidence>
<keyword evidence="4" id="KW-1185">Reference proteome</keyword>
<protein>
    <submittedName>
        <fullName evidence="3">Gluconolactonase</fullName>
    </submittedName>
</protein>
<gene>
    <name evidence="3" type="ORF">GSY63_00155</name>
</gene>
<dbReference type="InterPro" id="IPR011042">
    <property type="entry name" value="6-blade_b-propeller_TolB-like"/>
</dbReference>
<dbReference type="Pfam" id="PF03022">
    <property type="entry name" value="MRJP"/>
    <property type="match status" value="1"/>
</dbReference>
<evidence type="ECO:0000313" key="3">
    <source>
        <dbReference type="EMBL" id="NCD67761.1"/>
    </source>
</evidence>
<comment type="caution">
    <text evidence="3">The sequence shown here is derived from an EMBL/GenBank/DDBJ whole genome shotgun (WGS) entry which is preliminary data.</text>
</comment>
<dbReference type="InterPro" id="IPR017996">
    <property type="entry name" value="MRJP/yellow-related"/>
</dbReference>
<reference evidence="3" key="2">
    <citation type="submission" date="2020-10" db="EMBL/GenBank/DDBJ databases">
        <title>Mucilaginibacter sp. nov., isolated from soil.</title>
        <authorList>
            <person name="Jeon C.O."/>
        </authorList>
    </citation>
    <scope>NUCLEOTIDE SEQUENCE</scope>
    <source>
        <strain evidence="3">R11</strain>
    </source>
</reference>
<dbReference type="PANTHER" id="PTHR10009">
    <property type="entry name" value="PROTEIN YELLOW-RELATED"/>
    <property type="match status" value="1"/>
</dbReference>
<evidence type="ECO:0000313" key="4">
    <source>
        <dbReference type="Proteomes" id="UP000638732"/>
    </source>
</evidence>
<dbReference type="EMBL" id="WWEO01000024">
    <property type="protein sequence ID" value="NCD67761.1"/>
    <property type="molecule type" value="Genomic_DNA"/>
</dbReference>
<comment type="subcellular location">
    <subcellularLocation>
        <location evidence="1">Secreted</location>
    </subcellularLocation>
</comment>
<dbReference type="PANTHER" id="PTHR10009:SF18">
    <property type="entry name" value="PROTEIN YELLOW-LIKE PROTEIN"/>
    <property type="match status" value="1"/>
</dbReference>
<dbReference type="Gene3D" id="2.120.10.30">
    <property type="entry name" value="TolB, C-terminal domain"/>
    <property type="match status" value="1"/>
</dbReference>
<dbReference type="Proteomes" id="UP000638732">
    <property type="component" value="Unassembled WGS sequence"/>
</dbReference>
<keyword evidence="2" id="KW-0964">Secreted</keyword>
<name>A0A965ZDN2_9SPHI</name>
<proteinExistence type="predicted"/>
<sequence>MKAQVRLIEVASFGQNQVIGCKVSASGRLFAGFPKHEPFLYALAEVKNGKRTPYPDLVSQGRFKNVQDLWTDEQDNLWVLDASPAVAAAAPGADSRKITGDFSLYEYSLKTNKLIQVYTFDDLDKTHSALNDVRIDHSRELAYLSDPGLCAIVVLDLKTGKSRLALQNHPSTKADPNFTLRLDDEDVIDDKRKRFSSNINGIALTTDNQWFYYRAINQTKLYRISTEALASGKTDGKVELIAETGVCHGMTADSKGNIFLSDSPNNSITYVDSKGKLNTLVKDPRISWPDSMGISPDGYLYFSCSQMNRLPKFHQGVDKTDYPYRIYKVKLP</sequence>
<dbReference type="AlphaFoldDB" id="A0A965ZDN2"/>